<keyword evidence="2" id="KW-0540">Nuclease</keyword>
<dbReference type="InterPro" id="IPR037004">
    <property type="entry name" value="Exonuc_VII_ssu_sf"/>
</dbReference>
<dbReference type="PANTHER" id="PTHR34137:SF1">
    <property type="entry name" value="EXODEOXYRIBONUCLEASE 7 SMALL SUBUNIT"/>
    <property type="match status" value="1"/>
</dbReference>
<accession>A0A382EQP1</accession>
<gene>
    <name evidence="4" type="ORF">METZ01_LOCUS205001</name>
</gene>
<keyword evidence="3" id="KW-0378">Hydrolase</keyword>
<dbReference type="GO" id="GO:0008855">
    <property type="term" value="F:exodeoxyribonuclease VII activity"/>
    <property type="evidence" value="ECO:0007669"/>
    <property type="project" value="InterPro"/>
</dbReference>
<evidence type="ECO:0000256" key="3">
    <source>
        <dbReference type="ARBA" id="ARBA00022801"/>
    </source>
</evidence>
<dbReference type="GO" id="GO:0005829">
    <property type="term" value="C:cytosol"/>
    <property type="evidence" value="ECO:0007669"/>
    <property type="project" value="TreeGrafter"/>
</dbReference>
<dbReference type="Pfam" id="PF02609">
    <property type="entry name" value="Exonuc_VII_S"/>
    <property type="match status" value="1"/>
</dbReference>
<dbReference type="SUPFAM" id="SSF116842">
    <property type="entry name" value="XseB-like"/>
    <property type="match status" value="1"/>
</dbReference>
<proteinExistence type="inferred from homology"/>
<keyword evidence="1" id="KW-0963">Cytoplasm</keyword>
<dbReference type="AlphaFoldDB" id="A0A382EQP1"/>
<evidence type="ECO:0000256" key="2">
    <source>
        <dbReference type="ARBA" id="ARBA00022722"/>
    </source>
</evidence>
<dbReference type="GO" id="GO:0009318">
    <property type="term" value="C:exodeoxyribonuclease VII complex"/>
    <property type="evidence" value="ECO:0007669"/>
    <property type="project" value="InterPro"/>
</dbReference>
<dbReference type="HAMAP" id="MF_00337">
    <property type="entry name" value="Exonuc_7_S"/>
    <property type="match status" value="1"/>
</dbReference>
<evidence type="ECO:0000256" key="1">
    <source>
        <dbReference type="ARBA" id="ARBA00022490"/>
    </source>
</evidence>
<organism evidence="4">
    <name type="scientific">marine metagenome</name>
    <dbReference type="NCBI Taxonomy" id="408172"/>
    <lineage>
        <taxon>unclassified sequences</taxon>
        <taxon>metagenomes</taxon>
        <taxon>ecological metagenomes</taxon>
    </lineage>
</organism>
<evidence type="ECO:0000313" key="4">
    <source>
        <dbReference type="EMBL" id="SVB52147.1"/>
    </source>
</evidence>
<dbReference type="Gene3D" id="1.10.287.1040">
    <property type="entry name" value="Exonuclease VII, small subunit"/>
    <property type="match status" value="1"/>
</dbReference>
<dbReference type="GO" id="GO:0006308">
    <property type="term" value="P:DNA catabolic process"/>
    <property type="evidence" value="ECO:0007669"/>
    <property type="project" value="InterPro"/>
</dbReference>
<sequence length="83" mass="9150">MDIKSIPNDIKEMSFEEALSELDSIVGDLEQGSNKLDDAITAYERGTLLKQHCEAKLQEAKERVEKITMDASGKIIAEPADIA</sequence>
<dbReference type="InterPro" id="IPR003761">
    <property type="entry name" value="Exonuc_VII_S"/>
</dbReference>
<dbReference type="EMBL" id="UINC01045413">
    <property type="protein sequence ID" value="SVB52147.1"/>
    <property type="molecule type" value="Genomic_DNA"/>
</dbReference>
<name>A0A382EQP1_9ZZZZ</name>
<dbReference type="NCBIfam" id="NF002139">
    <property type="entry name" value="PRK00977.1-3"/>
    <property type="match status" value="1"/>
</dbReference>
<dbReference type="NCBIfam" id="TIGR01280">
    <property type="entry name" value="xseB"/>
    <property type="match status" value="1"/>
</dbReference>
<dbReference type="PANTHER" id="PTHR34137">
    <property type="entry name" value="EXODEOXYRIBONUCLEASE 7 SMALL SUBUNIT"/>
    <property type="match status" value="1"/>
</dbReference>
<protein>
    <submittedName>
        <fullName evidence="4">Uncharacterized protein</fullName>
    </submittedName>
</protein>
<reference evidence="4" key="1">
    <citation type="submission" date="2018-05" db="EMBL/GenBank/DDBJ databases">
        <authorList>
            <person name="Lanie J.A."/>
            <person name="Ng W.-L."/>
            <person name="Kazmierczak K.M."/>
            <person name="Andrzejewski T.M."/>
            <person name="Davidsen T.M."/>
            <person name="Wayne K.J."/>
            <person name="Tettelin H."/>
            <person name="Glass J.I."/>
            <person name="Rusch D."/>
            <person name="Podicherti R."/>
            <person name="Tsui H.-C.T."/>
            <person name="Winkler M.E."/>
        </authorList>
    </citation>
    <scope>NUCLEOTIDE SEQUENCE</scope>
</reference>